<dbReference type="InterPro" id="IPR042175">
    <property type="entry name" value="Cell/Rod_MreC_2"/>
</dbReference>
<reference evidence="7 8" key="1">
    <citation type="submission" date="2017-06" db="EMBL/GenBank/DDBJ databases">
        <title>Novel microbial phyla capable of carbon fixation and sulfur reduction in deep-sea sediments.</title>
        <authorList>
            <person name="Huang J."/>
            <person name="Baker B."/>
            <person name="Wang Y."/>
        </authorList>
    </citation>
    <scope>NUCLEOTIDE SEQUENCE [LARGE SCALE GENOMIC DNA]</scope>
    <source>
        <strain evidence="7">B3_LCP</strain>
    </source>
</reference>
<evidence type="ECO:0000256" key="1">
    <source>
        <dbReference type="ARBA" id="ARBA00009369"/>
    </source>
</evidence>
<dbReference type="GO" id="GO:0008360">
    <property type="term" value="P:regulation of cell shape"/>
    <property type="evidence" value="ECO:0007669"/>
    <property type="project" value="UniProtKB-KW"/>
</dbReference>
<comment type="similarity">
    <text evidence="1">Belongs to the MreC family.</text>
</comment>
<protein>
    <recommendedName>
        <fullName evidence="2">Cell shape-determining protein MreC</fullName>
    </recommendedName>
    <alternativeName>
        <fullName evidence="4">Cell shape protein MreC</fullName>
    </alternativeName>
</protein>
<dbReference type="PANTHER" id="PTHR34138">
    <property type="entry name" value="CELL SHAPE-DETERMINING PROTEIN MREC"/>
    <property type="match status" value="1"/>
</dbReference>
<proteinExistence type="inferred from homology"/>
<dbReference type="InterPro" id="IPR042177">
    <property type="entry name" value="Cell/Rod_1"/>
</dbReference>
<evidence type="ECO:0000256" key="3">
    <source>
        <dbReference type="ARBA" id="ARBA00022960"/>
    </source>
</evidence>
<dbReference type="Proteomes" id="UP000319619">
    <property type="component" value="Unassembled WGS sequence"/>
</dbReference>
<evidence type="ECO:0000259" key="6">
    <source>
        <dbReference type="Pfam" id="PF04085"/>
    </source>
</evidence>
<dbReference type="Gene3D" id="2.40.10.350">
    <property type="entry name" value="Rod shape-determining protein MreC, domain 2"/>
    <property type="match status" value="1"/>
</dbReference>
<evidence type="ECO:0000313" key="7">
    <source>
        <dbReference type="EMBL" id="TKJ41249.1"/>
    </source>
</evidence>
<comment type="caution">
    <text evidence="7">The sequence shown here is derived from an EMBL/GenBank/DDBJ whole genome shotgun (WGS) entry which is preliminary data.</text>
</comment>
<evidence type="ECO:0000256" key="4">
    <source>
        <dbReference type="ARBA" id="ARBA00032089"/>
    </source>
</evidence>
<dbReference type="NCBIfam" id="TIGR00219">
    <property type="entry name" value="mreC"/>
    <property type="match status" value="1"/>
</dbReference>
<dbReference type="Pfam" id="PF04085">
    <property type="entry name" value="MreC"/>
    <property type="match status" value="1"/>
</dbReference>
<dbReference type="EMBL" id="NJBN01000003">
    <property type="protein sequence ID" value="TKJ41249.1"/>
    <property type="molecule type" value="Genomic_DNA"/>
</dbReference>
<feature type="domain" description="Rod shape-determining protein MreC beta-barrel core" evidence="6">
    <location>
        <begin position="115"/>
        <end position="260"/>
    </location>
</feature>
<evidence type="ECO:0000256" key="2">
    <source>
        <dbReference type="ARBA" id="ARBA00013855"/>
    </source>
</evidence>
<evidence type="ECO:0000313" key="8">
    <source>
        <dbReference type="Proteomes" id="UP000319619"/>
    </source>
</evidence>
<keyword evidence="3" id="KW-0133">Cell shape</keyword>
<dbReference type="InterPro" id="IPR007221">
    <property type="entry name" value="MreC"/>
</dbReference>
<dbReference type="InterPro" id="IPR055342">
    <property type="entry name" value="MreC_beta-barrel_core"/>
</dbReference>
<dbReference type="GO" id="GO:0005886">
    <property type="term" value="C:plasma membrane"/>
    <property type="evidence" value="ECO:0007669"/>
    <property type="project" value="TreeGrafter"/>
</dbReference>
<sequence>MYRLLEILAGRTLKPWITLAAAVTLSMVFMTTGSGDITGIASARAADIIATLTRPFGIFPEMIRLKSENTRLRRENVELMLRANHADEAINENQRLRELLDFKKKSNLNLRSADILARDPLPGVNSILLDIGKRQGAEIHQPVICSQGLVGKLVQVGAKTSVVQLILDRNLGAAVRLSDCRVDGITKWAGHNRLIIEGIPASAPVHLNEEVISSGLDGIFPEGIPVGEVISTNKIEESLFLQVEIQPAVVFSKVEEVFLVTNNPSPVTP</sequence>
<dbReference type="PANTHER" id="PTHR34138:SF1">
    <property type="entry name" value="CELL SHAPE-DETERMINING PROTEIN MREC"/>
    <property type="match status" value="1"/>
</dbReference>
<feature type="coiled-coil region" evidence="5">
    <location>
        <begin position="62"/>
        <end position="106"/>
    </location>
</feature>
<keyword evidence="5" id="KW-0175">Coiled coil</keyword>
<dbReference type="Gene3D" id="2.40.10.340">
    <property type="entry name" value="Rod shape-determining protein MreC, domain 1"/>
    <property type="match status" value="1"/>
</dbReference>
<gene>
    <name evidence="7" type="primary">mreC</name>
    <name evidence="7" type="ORF">CEE37_06170</name>
</gene>
<dbReference type="AlphaFoldDB" id="A0A532V284"/>
<name>A0A532V284_UNCL8</name>
<evidence type="ECO:0000256" key="5">
    <source>
        <dbReference type="SAM" id="Coils"/>
    </source>
</evidence>
<accession>A0A532V284</accession>
<organism evidence="7 8">
    <name type="scientific">candidate division LCP-89 bacterium B3_LCP</name>
    <dbReference type="NCBI Taxonomy" id="2012998"/>
    <lineage>
        <taxon>Bacteria</taxon>
        <taxon>Pseudomonadati</taxon>
        <taxon>Bacteria division LCP-89</taxon>
    </lineage>
</organism>